<dbReference type="InterPro" id="IPR020807">
    <property type="entry name" value="PKS_DH"/>
</dbReference>
<dbReference type="Gene3D" id="3.40.47.10">
    <property type="match status" value="2"/>
</dbReference>
<dbReference type="SUPFAM" id="SSF52151">
    <property type="entry name" value="FabD/lysophospholipase-like"/>
    <property type="match status" value="2"/>
</dbReference>
<evidence type="ECO:0000313" key="13">
    <source>
        <dbReference type="EMBL" id="MEE4599125.1"/>
    </source>
</evidence>
<accession>A0ABU7QCX9</accession>
<protein>
    <submittedName>
        <fullName evidence="13">SDR family NAD(P)-dependent oxidoreductase</fullName>
    </submittedName>
</protein>
<dbReference type="InterPro" id="IPR014043">
    <property type="entry name" value="Acyl_transferase_dom"/>
</dbReference>
<evidence type="ECO:0000313" key="14">
    <source>
        <dbReference type="Proteomes" id="UP001354709"/>
    </source>
</evidence>
<dbReference type="SUPFAM" id="SSF53901">
    <property type="entry name" value="Thiolase-like"/>
    <property type="match status" value="2"/>
</dbReference>
<comment type="pathway">
    <text evidence="2">Antibiotic biosynthesis.</text>
</comment>
<dbReference type="InterPro" id="IPR014031">
    <property type="entry name" value="Ketoacyl_synth_C"/>
</dbReference>
<dbReference type="Pfam" id="PF16197">
    <property type="entry name" value="KAsynt_C_assoc"/>
    <property type="match status" value="2"/>
</dbReference>
<dbReference type="Pfam" id="PF02801">
    <property type="entry name" value="Ketoacyl-synt_C"/>
    <property type="match status" value="2"/>
</dbReference>
<dbReference type="PANTHER" id="PTHR43775">
    <property type="entry name" value="FATTY ACID SYNTHASE"/>
    <property type="match status" value="1"/>
</dbReference>
<keyword evidence="14" id="KW-1185">Reference proteome</keyword>
<dbReference type="InterPro" id="IPR018201">
    <property type="entry name" value="Ketoacyl_synth_AS"/>
</dbReference>
<dbReference type="InterPro" id="IPR016036">
    <property type="entry name" value="Malonyl_transacylase_ACP-bd"/>
</dbReference>
<feature type="active site" description="Proton acceptor; for dehydratase activity" evidence="9">
    <location>
        <position position="1960"/>
    </location>
</feature>
<keyword evidence="8" id="KW-0012">Acyltransferase</keyword>
<dbReference type="InterPro" id="IPR032821">
    <property type="entry name" value="PKS_assoc"/>
</dbReference>
<evidence type="ECO:0000256" key="8">
    <source>
        <dbReference type="ARBA" id="ARBA00023315"/>
    </source>
</evidence>
<evidence type="ECO:0000256" key="3">
    <source>
        <dbReference type="ARBA" id="ARBA00022450"/>
    </source>
</evidence>
<reference evidence="13 14" key="1">
    <citation type="submission" date="2023-11" db="EMBL/GenBank/DDBJ databases">
        <title>30 novel species of actinomycetes from the DSMZ collection.</title>
        <authorList>
            <person name="Nouioui I."/>
        </authorList>
    </citation>
    <scope>NUCLEOTIDE SEQUENCE [LARGE SCALE GENOMIC DNA]</scope>
    <source>
        <strain evidence="13 14">DSM 41524</strain>
    </source>
</reference>
<evidence type="ECO:0000256" key="1">
    <source>
        <dbReference type="ARBA" id="ARBA00001957"/>
    </source>
</evidence>
<evidence type="ECO:0000256" key="5">
    <source>
        <dbReference type="ARBA" id="ARBA00022679"/>
    </source>
</evidence>
<dbReference type="PROSITE" id="PS00012">
    <property type="entry name" value="PHOSPHOPANTETHEINE"/>
    <property type="match status" value="1"/>
</dbReference>
<gene>
    <name evidence="13" type="ORF">V2J94_46185</name>
</gene>
<dbReference type="InterPro" id="IPR009081">
    <property type="entry name" value="PP-bd_ACP"/>
</dbReference>
<evidence type="ECO:0000256" key="6">
    <source>
        <dbReference type="ARBA" id="ARBA00023194"/>
    </source>
</evidence>
<dbReference type="SMART" id="SM00823">
    <property type="entry name" value="PKS_PP"/>
    <property type="match status" value="2"/>
</dbReference>
<keyword evidence="5" id="KW-0808">Transferase</keyword>
<dbReference type="Gene3D" id="3.30.70.3290">
    <property type="match status" value="2"/>
</dbReference>
<evidence type="ECO:0000256" key="4">
    <source>
        <dbReference type="ARBA" id="ARBA00022553"/>
    </source>
</evidence>
<dbReference type="InterPro" id="IPR049552">
    <property type="entry name" value="PKS_DH_N"/>
</dbReference>
<dbReference type="Gene3D" id="1.10.1200.10">
    <property type="entry name" value="ACP-like"/>
    <property type="match status" value="2"/>
</dbReference>
<dbReference type="InterPro" id="IPR006162">
    <property type="entry name" value="Ppantetheine_attach_site"/>
</dbReference>
<dbReference type="InterPro" id="IPR057326">
    <property type="entry name" value="KR_dom"/>
</dbReference>
<evidence type="ECO:0000256" key="9">
    <source>
        <dbReference type="PROSITE-ProRule" id="PRU01363"/>
    </source>
</evidence>
<feature type="domain" description="Carrier" evidence="10">
    <location>
        <begin position="944"/>
        <end position="1021"/>
    </location>
</feature>
<dbReference type="InterPro" id="IPR055123">
    <property type="entry name" value="SpnB-like_Rossmann"/>
</dbReference>
<dbReference type="Pfam" id="PF22953">
    <property type="entry name" value="SpnB_Rossmann"/>
    <property type="match status" value="1"/>
</dbReference>
<evidence type="ECO:0000256" key="2">
    <source>
        <dbReference type="ARBA" id="ARBA00004792"/>
    </source>
</evidence>
<dbReference type="InterPro" id="IPR050091">
    <property type="entry name" value="PKS_NRPS_Biosynth_Enz"/>
</dbReference>
<keyword evidence="7" id="KW-0511">Multifunctional enzyme</keyword>
<dbReference type="InterPro" id="IPR036736">
    <property type="entry name" value="ACP-like_sf"/>
</dbReference>
<feature type="region of interest" description="C-terminal hotdog fold" evidence="9">
    <location>
        <begin position="2061"/>
        <end position="2229"/>
    </location>
</feature>
<dbReference type="Pfam" id="PF00109">
    <property type="entry name" value="ketoacyl-synt"/>
    <property type="match status" value="2"/>
</dbReference>
<dbReference type="SUPFAM" id="SSF51735">
    <property type="entry name" value="NAD(P)-binding Rossmann-fold domains"/>
    <property type="match status" value="2"/>
</dbReference>
<dbReference type="PROSITE" id="PS52019">
    <property type="entry name" value="PKS_MFAS_DH"/>
    <property type="match status" value="1"/>
</dbReference>
<dbReference type="InterPro" id="IPR049900">
    <property type="entry name" value="PKS_mFAS_DH"/>
</dbReference>
<dbReference type="PROSITE" id="PS50075">
    <property type="entry name" value="CARRIER"/>
    <property type="match status" value="2"/>
</dbReference>
<dbReference type="InterPro" id="IPR020806">
    <property type="entry name" value="PKS_PP-bd"/>
</dbReference>
<evidence type="ECO:0000259" key="12">
    <source>
        <dbReference type="PROSITE" id="PS52019"/>
    </source>
</evidence>
<dbReference type="SMART" id="SM01294">
    <property type="entry name" value="PKS_PP_betabranch"/>
    <property type="match status" value="2"/>
</dbReference>
<dbReference type="Pfam" id="PF00698">
    <property type="entry name" value="Acyl_transf_1"/>
    <property type="match status" value="2"/>
</dbReference>
<dbReference type="SMART" id="SM00822">
    <property type="entry name" value="PKS_KR"/>
    <property type="match status" value="1"/>
</dbReference>
<evidence type="ECO:0000259" key="11">
    <source>
        <dbReference type="PROSITE" id="PS52004"/>
    </source>
</evidence>
<organism evidence="13 14">
    <name type="scientific">Streptomyces asiaticus subsp. ignotus</name>
    <dbReference type="NCBI Taxonomy" id="3098222"/>
    <lineage>
        <taxon>Bacteria</taxon>
        <taxon>Bacillati</taxon>
        <taxon>Actinomycetota</taxon>
        <taxon>Actinomycetes</taxon>
        <taxon>Kitasatosporales</taxon>
        <taxon>Streptomycetaceae</taxon>
        <taxon>Streptomyces</taxon>
        <taxon>Streptomyces violaceusniger group</taxon>
    </lineage>
</organism>
<feature type="active site" description="Proton donor; for dehydratase activity" evidence="9">
    <location>
        <position position="2118"/>
    </location>
</feature>
<sequence>MADNERLVDYLKWVTADLQQTRQRLAELEAASADPVVVVGMACRYPGGVSSPVDLWDVVSQGVDAVGRFPDDRGWDIEAIFDPDPDQPGKTYSRSGGFLTDIAGFDAEFFGISPREALAMDPQQRLLLEVSWEAVERAGIDPLSLRGSCTGVFTGIYASDYLPSPPAELEGYAATGNIASVASGRMSYVLGLEGPAVSVDTACSSSLVALHVAVQSLRAGECTMALAGGVTVMSSPANFIEFSRQRVLSPDGRSRAFSDSADGTGWAEGVGVLVLERLSDAQRLGHPVLAVIRGSAVNQDGASNGLTAPNGPSQQRLIRQALANARLSAGEVDVVEAHGTGTRLGDPIEAQALLATYGQRPPEAPPLLLGSLKSNIGHSQAAAGVGGVIKTIMAMRHGIVPRTLHVTEPSTHVDWTTGRLELATEEQDWPETGRPRRAAISAFGVSGTNAHVIIEQAPEIEQQPARQPINGAIPLVLSAKSITALRDQATRLAQHVERDSSSLVNLAHNLLTTRSLFDHRAVIAGTAHDEVLAGLRAVALGITETGVAVDVVREQGKTAIVFAGQGSQRPGMGRELYRSYPVFAEAFDAACASLERHMAVSLRDVIFGEDAELLSKTLYAQPALFVHEVASYRLLESWGVAPSHVMGHSLGEVTAAHVAGLLTLDDACRMIAARARLMQNLPSGGAMVAVEVSVQEVQAEGLPDAISIAAVNGPDSVVLSGNESDVAALMSRWQSRGRRVERLKVSHAFHSALMAPMLAAFQQILDTIAFSSAVIPIISNVTGKKASDEELGQASYWLRHVRRPVQFLDSVRTLRQEGVSVFLEVGPDSALAALAERCVVPEDASACAFLSFGRRTQPEVTAAVTAAGALFTRGVDVDLTAIAGATETTFDIGLPTYAFQHRRYWLADSVGAQPEVLQASAPLADPAESRTLLGRRLLEAGVKDRMNVALETVTTQISSILHLPLAEIDVTKPFSDMGFDSLTGVELRNRLSEMVGIALPPSLVFDSPTPVQLAEHVLAVLLENLAPPSTTAESLVLQPADPVVVVGMACRFPGGVASPEDLWDMVSQGVDAIGEFPADRGWDVEALFDPDPDQPGKTYVRHGGFLDDVSGFDADFFGISPREALAMDPQQRLLLEVSWEAIERVGIDPRSLRRSRTGVFAGAYPSDYMSRLSNTPAELHGYAAIGNVLSVASGRVSYMLGLEGPAMTVDTACSSSLVTLHLAAQALRADECTMALACGMTVMSSPQAFVEFSRQGGLSPDGRSRAFSDSADGTGWAEGVGVLVLERLSDAQRLGHPVLAVIRGSAVNQDGASNGLTAPNGPSQQRLIRQALANARLSAGEVDVVEAHGTGTRLGDPIEAQALLATYGQRPPEAPPLLLGSLKSNIGHSQAAAGVGGVIKTIMAMRHGIVPRTLHVTEPSTHVDWTTGRLELATEGQDWPETGRPRRAAISAFGVSGTNAHVIIEQAPDSMRQSTKHPVDQAIPLVVSADTAAALHDQATRLADYIEHTSPDLGSLAHGLVTARSLFDHRAVVIGAEPGEILTKLRAIADDTIDEAPRKPGKVVMVFPGQGWQWVHMAADLLKTSSVFAKRMQACATALAPYTDWNLEGALHDEAMLERVDVVQPALFAVMVSLAEVWRELGITPDAVIGHSQGEIAAAYVAGALTLDDAARIVALRSKLLTGLSGKGAMAAIGMPVDHVEKRLETSPWRDHISIAVVNSPTSTVISGNSPAAEQFVAACASDGIHARLLPVDYASHSVQMETLREQLVDALGRIHSTTPVIPFYSTVNRGWIDSEILDTEYWYRNLREPVFFRDAVEALIDSGHGTFVEVSAHPTLVPHIQDSSRGHNPTVAGTLRRGESAHDTLLTHAAQLFTGGLAIRWTAFMPTREHGISTAAELPTYAFQHQRYWLTDTPTDPVALGFDSIAHPFLTAGTQLATTDTHLLTGRLSLEAHPWLAHHVVMGNVLLPGTAFVEMFLTAARLAERDLVEEAVIGTPLVLQRGTAVLLRIEVDPEDEAGSCPARLYSRPEQSDEPWTQHATALLARGLQDPVTLDWPPAEAEEIDPSALYDSLSEAGFAYGPMFRGTTVAWRRGAEVFAEVELPEEAGRFDLHPALFDAALHVSATGMGSGLPFTFNRVRLHTSGAYALRVQLTPLGDDSFTLRATDLAGVPVLSVASFVVRAVEPGRLKASRPDDLFQPDWVPTVPGEPLARRVAVLDDDPFGLGFGPADEPDVQVVSVAADDDGVVVADVYRQTHRVLNILRDWLGDEGRAAAKLVVATDRSLAAQTVAGMVRSAQSENPGRVTLVEIDGPVSADSFRRALACDKPHVLLREGEVLVPRLVRVRSTTATEAERGLAGSVLITGGTGVLGGTLARHLASRGVPHIVLAGRRGRDAEGIVELEAELVGLGARVTVAVCDAADRDRLAELIDSLEPPLSGVVHAAGVLDDGVITALTPQQVDTVLRPKVDAAWNLHELTKHRDLPLFIMYSSAAGLFGNAGQGNYSAASAFLDALARHRRGQGLSATALAWGLWEEDTRMTGHLGDAGRSRLARVGIQTITNAGGMAMFDDALIVEVPDVVAIPLHIPTLQRHQADIPPLLRSLLPPPRSGPSGTLRDRLRGLTAGQQHALVLRTVQTEVAAVLGHATQEAIGPDQPFKYLGLDSLTSVELRNKLAEHTGSRLPATLIFDHPTPNRLSEYLITEHLTESPIASAPSVESVLAELDRMETLLPAVSADGAVRKQVVGRLRSLTSRLDGVAPHGAVPDFESASADDLFKFLDGTQS</sequence>
<dbReference type="EMBL" id="JAZBJO010000065">
    <property type="protein sequence ID" value="MEE4599125.1"/>
    <property type="molecule type" value="Genomic_DNA"/>
</dbReference>
<dbReference type="Pfam" id="PF08659">
    <property type="entry name" value="KR"/>
    <property type="match status" value="1"/>
</dbReference>
<feature type="region of interest" description="N-terminal hotdog fold" evidence="9">
    <location>
        <begin position="1928"/>
        <end position="2051"/>
    </location>
</feature>
<dbReference type="PROSITE" id="PS00606">
    <property type="entry name" value="KS3_1"/>
    <property type="match status" value="2"/>
</dbReference>
<keyword evidence="3" id="KW-0596">Phosphopantetheine</keyword>
<dbReference type="SUPFAM" id="SSF55048">
    <property type="entry name" value="Probable ACP-binding domain of malonyl-CoA ACP transacylase"/>
    <property type="match status" value="2"/>
</dbReference>
<dbReference type="CDD" id="cd00833">
    <property type="entry name" value="PKS"/>
    <property type="match status" value="2"/>
</dbReference>
<dbReference type="InterPro" id="IPR042104">
    <property type="entry name" value="PKS_dehydratase_sf"/>
</dbReference>
<dbReference type="Gene3D" id="3.40.50.720">
    <property type="entry name" value="NAD(P)-binding Rossmann-like Domain"/>
    <property type="match status" value="1"/>
</dbReference>
<dbReference type="InterPro" id="IPR016035">
    <property type="entry name" value="Acyl_Trfase/lysoPLipase"/>
</dbReference>
<dbReference type="Pfam" id="PF14765">
    <property type="entry name" value="PS-DH"/>
    <property type="match status" value="1"/>
</dbReference>
<comment type="cofactor">
    <cofactor evidence="1">
        <name>pantetheine 4'-phosphate</name>
        <dbReference type="ChEBI" id="CHEBI:47942"/>
    </cofactor>
</comment>
<dbReference type="Pfam" id="PF21089">
    <property type="entry name" value="PKS_DH_N"/>
    <property type="match status" value="1"/>
</dbReference>
<comment type="caution">
    <text evidence="13">The sequence shown here is derived from an EMBL/GenBank/DDBJ whole genome shotgun (WGS) entry which is preliminary data.</text>
</comment>
<dbReference type="SUPFAM" id="SSF47336">
    <property type="entry name" value="ACP-like"/>
    <property type="match status" value="2"/>
</dbReference>
<evidence type="ECO:0000259" key="10">
    <source>
        <dbReference type="PROSITE" id="PS50075"/>
    </source>
</evidence>
<evidence type="ECO:0000256" key="7">
    <source>
        <dbReference type="ARBA" id="ARBA00023268"/>
    </source>
</evidence>
<feature type="domain" description="PKS/mFAS DH" evidence="12">
    <location>
        <begin position="1928"/>
        <end position="2229"/>
    </location>
</feature>
<dbReference type="InterPro" id="IPR049551">
    <property type="entry name" value="PKS_DH_C"/>
</dbReference>
<dbReference type="InterPro" id="IPR016039">
    <property type="entry name" value="Thiolase-like"/>
</dbReference>
<name>A0ABU7QCX9_9ACTN</name>
<dbReference type="CDD" id="cd08956">
    <property type="entry name" value="KR_3_FAS_SDR_x"/>
    <property type="match status" value="1"/>
</dbReference>
<dbReference type="SMART" id="SM00827">
    <property type="entry name" value="PKS_AT"/>
    <property type="match status" value="2"/>
</dbReference>
<dbReference type="Gene3D" id="3.40.366.10">
    <property type="entry name" value="Malonyl-Coenzyme A Acyl Carrier Protein, domain 2"/>
    <property type="match status" value="2"/>
</dbReference>
<dbReference type="SMART" id="SM00826">
    <property type="entry name" value="PKS_DH"/>
    <property type="match status" value="1"/>
</dbReference>
<keyword evidence="4" id="KW-0597">Phosphoprotein</keyword>
<dbReference type="InterPro" id="IPR036291">
    <property type="entry name" value="NAD(P)-bd_dom_sf"/>
</dbReference>
<keyword evidence="6" id="KW-0045">Antibiotic biosynthesis</keyword>
<dbReference type="InterPro" id="IPR001227">
    <property type="entry name" value="Ac_transferase_dom_sf"/>
</dbReference>
<dbReference type="InterPro" id="IPR020841">
    <property type="entry name" value="PKS_Beta-ketoAc_synthase_dom"/>
</dbReference>
<dbReference type="Pfam" id="PF00550">
    <property type="entry name" value="PP-binding"/>
    <property type="match status" value="2"/>
</dbReference>
<dbReference type="Pfam" id="PF08990">
    <property type="entry name" value="Docking"/>
    <property type="match status" value="1"/>
</dbReference>
<feature type="domain" description="Carrier" evidence="10">
    <location>
        <begin position="2629"/>
        <end position="2704"/>
    </location>
</feature>
<feature type="domain" description="Ketosynthase family 3 (KS3)" evidence="11">
    <location>
        <begin position="33"/>
        <end position="456"/>
    </location>
</feature>
<dbReference type="PROSITE" id="PS52004">
    <property type="entry name" value="KS3_2"/>
    <property type="match status" value="2"/>
</dbReference>
<dbReference type="Proteomes" id="UP001354709">
    <property type="component" value="Unassembled WGS sequence"/>
</dbReference>
<dbReference type="InterPro" id="IPR015083">
    <property type="entry name" value="NorB/c/GfsB-D-like_docking"/>
</dbReference>
<dbReference type="InterPro" id="IPR014030">
    <property type="entry name" value="Ketoacyl_synth_N"/>
</dbReference>
<dbReference type="Gene3D" id="3.10.129.110">
    <property type="entry name" value="Polyketide synthase dehydratase"/>
    <property type="match status" value="1"/>
</dbReference>
<proteinExistence type="predicted"/>
<dbReference type="InterPro" id="IPR013968">
    <property type="entry name" value="PKS_KR"/>
</dbReference>
<feature type="domain" description="Ketosynthase family 3 (KS3)" evidence="11">
    <location>
        <begin position="1040"/>
        <end position="1466"/>
    </location>
</feature>
<dbReference type="PANTHER" id="PTHR43775:SF51">
    <property type="entry name" value="INACTIVE PHENOLPHTHIOCEROL SYNTHESIS POLYKETIDE SYNTHASE TYPE I PKS1-RELATED"/>
    <property type="match status" value="1"/>
</dbReference>
<dbReference type="SMART" id="SM00825">
    <property type="entry name" value="PKS_KS"/>
    <property type="match status" value="2"/>
</dbReference>